<evidence type="ECO:0008006" key="3">
    <source>
        <dbReference type="Google" id="ProtNLM"/>
    </source>
</evidence>
<sequence length="84" mass="8976">MKQNPRWKNKRREAAVANLSPLCFVVAELAACSSDAAKKSHEGRPLAGCMHAVGSRDAITSLLQAPGVNRRIWLVSAAAALCSF</sequence>
<accession>A0ABR2T3N2</accession>
<dbReference type="EMBL" id="JBBPBN010000009">
    <property type="protein sequence ID" value="KAK9031808.1"/>
    <property type="molecule type" value="Genomic_DNA"/>
</dbReference>
<organism evidence="1 2">
    <name type="scientific">Hibiscus sabdariffa</name>
    <name type="common">roselle</name>
    <dbReference type="NCBI Taxonomy" id="183260"/>
    <lineage>
        <taxon>Eukaryota</taxon>
        <taxon>Viridiplantae</taxon>
        <taxon>Streptophyta</taxon>
        <taxon>Embryophyta</taxon>
        <taxon>Tracheophyta</taxon>
        <taxon>Spermatophyta</taxon>
        <taxon>Magnoliopsida</taxon>
        <taxon>eudicotyledons</taxon>
        <taxon>Gunneridae</taxon>
        <taxon>Pentapetalae</taxon>
        <taxon>rosids</taxon>
        <taxon>malvids</taxon>
        <taxon>Malvales</taxon>
        <taxon>Malvaceae</taxon>
        <taxon>Malvoideae</taxon>
        <taxon>Hibiscus</taxon>
    </lineage>
</organism>
<reference evidence="1 2" key="1">
    <citation type="journal article" date="2024" name="G3 (Bethesda)">
        <title>Genome assembly of Hibiscus sabdariffa L. provides insights into metabolisms of medicinal natural products.</title>
        <authorList>
            <person name="Kim T."/>
        </authorList>
    </citation>
    <scope>NUCLEOTIDE SEQUENCE [LARGE SCALE GENOMIC DNA]</scope>
    <source>
        <strain evidence="1">TK-2024</strain>
        <tissue evidence="1">Old leaves</tissue>
    </source>
</reference>
<evidence type="ECO:0000313" key="1">
    <source>
        <dbReference type="EMBL" id="KAK9031808.1"/>
    </source>
</evidence>
<name>A0ABR2T3N2_9ROSI</name>
<evidence type="ECO:0000313" key="2">
    <source>
        <dbReference type="Proteomes" id="UP001396334"/>
    </source>
</evidence>
<gene>
    <name evidence="1" type="ORF">V6N11_056096</name>
</gene>
<protein>
    <recommendedName>
        <fullName evidence="3">Secreted protein</fullName>
    </recommendedName>
</protein>
<proteinExistence type="predicted"/>
<comment type="caution">
    <text evidence="1">The sequence shown here is derived from an EMBL/GenBank/DDBJ whole genome shotgun (WGS) entry which is preliminary data.</text>
</comment>
<keyword evidence="2" id="KW-1185">Reference proteome</keyword>
<dbReference type="Proteomes" id="UP001396334">
    <property type="component" value="Unassembled WGS sequence"/>
</dbReference>